<feature type="transmembrane region" description="Helical" evidence="2">
    <location>
        <begin position="24"/>
        <end position="49"/>
    </location>
</feature>
<keyword evidence="2" id="KW-0472">Membrane</keyword>
<evidence type="ECO:0000259" key="3">
    <source>
        <dbReference type="PROSITE" id="PS50011"/>
    </source>
</evidence>
<dbReference type="PROSITE" id="PS50011">
    <property type="entry name" value="PROTEIN_KINASE_DOM"/>
    <property type="match status" value="1"/>
</dbReference>
<evidence type="ECO:0000256" key="1">
    <source>
        <dbReference type="ARBA" id="ARBA00004479"/>
    </source>
</evidence>
<dbReference type="AlphaFoldDB" id="A0A803ME04"/>
<dbReference type="SUPFAM" id="SSF56112">
    <property type="entry name" value="Protein kinase-like (PK-like)"/>
    <property type="match status" value="1"/>
</dbReference>
<evidence type="ECO:0000256" key="2">
    <source>
        <dbReference type="SAM" id="Phobius"/>
    </source>
</evidence>
<keyword evidence="5" id="KW-1185">Reference proteome</keyword>
<dbReference type="Pfam" id="PF07714">
    <property type="entry name" value="PK_Tyr_Ser-Thr"/>
    <property type="match status" value="1"/>
</dbReference>
<dbReference type="Gene3D" id="3.30.200.20">
    <property type="entry name" value="Phosphorylase Kinase, domain 1"/>
    <property type="match status" value="1"/>
</dbReference>
<accession>A0A803ME04</accession>
<dbReference type="GO" id="GO:0016020">
    <property type="term" value="C:membrane"/>
    <property type="evidence" value="ECO:0007669"/>
    <property type="project" value="UniProtKB-SubCell"/>
</dbReference>
<comment type="subcellular location">
    <subcellularLocation>
        <location evidence="1">Membrane</location>
        <topology evidence="1">Single-pass type I membrane protein</topology>
    </subcellularLocation>
</comment>
<proteinExistence type="predicted"/>
<feature type="domain" description="Protein kinase" evidence="3">
    <location>
        <begin position="124"/>
        <end position="397"/>
    </location>
</feature>
<keyword evidence="2" id="KW-0812">Transmembrane</keyword>
<reference evidence="4" key="2">
    <citation type="submission" date="2021-03" db="UniProtKB">
        <authorList>
            <consortium name="EnsemblPlants"/>
        </authorList>
    </citation>
    <scope>IDENTIFICATION</scope>
</reference>
<name>A0A803ME04_CHEQI</name>
<sequence length="397" mass="44248">MAKRENPMKIKQGKNRAKKSRKMGLKLIIGVSFGSGAIVVLISACLYLIHRRRMVGMSKKKWVISKPIQTPFKMDKSGPFNFETDSGSQWMVEIKEASSAPVVMFEKPLMSLSFKDLIAATCHFGRESQLAEGRCGPLYRAVLPGELHVAIKVLENARGVDCDEAIAMFEDLSKLKHPNLLPISGYCIAGKEKLVLYEYMSNGDLHSWLHELPPGMPNVDDWSTDTWELQNDPEATPDINTASPEKINWLMRHRIALGVARGLAYLHHAQSKPVVHGHLVPSNILLTDDLEPRVADFSMHRIENAGSAEDDVYGFGLIVIELMTGQTIDLETVNKVRRAVRDGNGSRLLDPRLRLDNDSAKGAVECIRVGYLCTAENTSKRPTMQQVVGLLKDIQPR</sequence>
<protein>
    <recommendedName>
        <fullName evidence="3">Protein kinase domain-containing protein</fullName>
    </recommendedName>
</protein>
<dbReference type="OMA" id="MHRIENA"/>
<dbReference type="Gramene" id="AUR62027697-RA">
    <property type="protein sequence ID" value="AUR62027697-RA:cds"/>
    <property type="gene ID" value="AUR62027697"/>
</dbReference>
<dbReference type="GO" id="GO:0004672">
    <property type="term" value="F:protein kinase activity"/>
    <property type="evidence" value="ECO:0007669"/>
    <property type="project" value="InterPro"/>
</dbReference>
<dbReference type="InterPro" id="IPR001245">
    <property type="entry name" value="Ser-Thr/Tyr_kinase_cat_dom"/>
</dbReference>
<evidence type="ECO:0000313" key="5">
    <source>
        <dbReference type="Proteomes" id="UP000596660"/>
    </source>
</evidence>
<dbReference type="InterPro" id="IPR051824">
    <property type="entry name" value="LRR_Rcpt-Like_S/T_Kinase"/>
</dbReference>
<dbReference type="GO" id="GO:0005524">
    <property type="term" value="F:ATP binding"/>
    <property type="evidence" value="ECO:0007669"/>
    <property type="project" value="InterPro"/>
</dbReference>
<dbReference type="PANTHER" id="PTHR48006">
    <property type="entry name" value="LEUCINE-RICH REPEAT-CONTAINING PROTEIN DDB_G0281931-RELATED"/>
    <property type="match status" value="1"/>
</dbReference>
<dbReference type="InterPro" id="IPR011009">
    <property type="entry name" value="Kinase-like_dom_sf"/>
</dbReference>
<keyword evidence="2" id="KW-1133">Transmembrane helix</keyword>
<dbReference type="Proteomes" id="UP000596660">
    <property type="component" value="Unplaced"/>
</dbReference>
<organism evidence="4 5">
    <name type="scientific">Chenopodium quinoa</name>
    <name type="common">Quinoa</name>
    <dbReference type="NCBI Taxonomy" id="63459"/>
    <lineage>
        <taxon>Eukaryota</taxon>
        <taxon>Viridiplantae</taxon>
        <taxon>Streptophyta</taxon>
        <taxon>Embryophyta</taxon>
        <taxon>Tracheophyta</taxon>
        <taxon>Spermatophyta</taxon>
        <taxon>Magnoliopsida</taxon>
        <taxon>eudicotyledons</taxon>
        <taxon>Gunneridae</taxon>
        <taxon>Pentapetalae</taxon>
        <taxon>Caryophyllales</taxon>
        <taxon>Chenopodiaceae</taxon>
        <taxon>Chenopodioideae</taxon>
        <taxon>Atripliceae</taxon>
        <taxon>Chenopodium</taxon>
    </lineage>
</organism>
<dbReference type="EnsemblPlants" id="AUR62027697-RA">
    <property type="protein sequence ID" value="AUR62027697-RA:cds"/>
    <property type="gene ID" value="AUR62027697"/>
</dbReference>
<dbReference type="InterPro" id="IPR000719">
    <property type="entry name" value="Prot_kinase_dom"/>
</dbReference>
<evidence type="ECO:0000313" key="4">
    <source>
        <dbReference type="EnsemblPlants" id="AUR62027697-RA:cds"/>
    </source>
</evidence>
<dbReference type="FunFam" id="3.30.200.20:FF:000466">
    <property type="entry name" value="Putative LRR receptor-like serine/threonine-protein kinase"/>
    <property type="match status" value="1"/>
</dbReference>
<dbReference type="PANTHER" id="PTHR48006:SF10">
    <property type="entry name" value="CALMODULIN-BINDING RECEPTOR KINASE CAMRLK"/>
    <property type="match status" value="1"/>
</dbReference>
<dbReference type="Gene3D" id="1.10.510.10">
    <property type="entry name" value="Transferase(Phosphotransferase) domain 1"/>
    <property type="match status" value="2"/>
</dbReference>
<reference evidence="4" key="1">
    <citation type="journal article" date="2017" name="Nature">
        <title>The genome of Chenopodium quinoa.</title>
        <authorList>
            <person name="Jarvis D.E."/>
            <person name="Ho Y.S."/>
            <person name="Lightfoot D.J."/>
            <person name="Schmoeckel S.M."/>
            <person name="Li B."/>
            <person name="Borm T.J.A."/>
            <person name="Ohyanagi H."/>
            <person name="Mineta K."/>
            <person name="Michell C.T."/>
            <person name="Saber N."/>
            <person name="Kharbatia N.M."/>
            <person name="Rupper R.R."/>
            <person name="Sharp A.R."/>
            <person name="Dally N."/>
            <person name="Boughton B.A."/>
            <person name="Woo Y.H."/>
            <person name="Gao G."/>
            <person name="Schijlen E.G.W.M."/>
            <person name="Guo X."/>
            <person name="Momin A.A."/>
            <person name="Negrao S."/>
            <person name="Al-Babili S."/>
            <person name="Gehring C."/>
            <person name="Roessner U."/>
            <person name="Jung C."/>
            <person name="Murphy K."/>
            <person name="Arold S.T."/>
            <person name="Gojobori T."/>
            <person name="van der Linden C.G."/>
            <person name="van Loo E.N."/>
            <person name="Jellen E.N."/>
            <person name="Maughan P.J."/>
            <person name="Tester M."/>
        </authorList>
    </citation>
    <scope>NUCLEOTIDE SEQUENCE [LARGE SCALE GENOMIC DNA]</scope>
    <source>
        <strain evidence="4">cv. PI 614886</strain>
    </source>
</reference>